<sequence>MNRLLEEDGWGTWIRTRECRYQKPVPYRLAIPHPYNTFW</sequence>
<proteinExistence type="predicted"/>
<accession>Q324N1</accession>
<organism evidence="1 2">
    <name type="scientific">Shigella boydii serotype 4 (strain Sb227)</name>
    <dbReference type="NCBI Taxonomy" id="300268"/>
    <lineage>
        <taxon>Bacteria</taxon>
        <taxon>Pseudomonadati</taxon>
        <taxon>Pseudomonadota</taxon>
        <taxon>Gammaproteobacteria</taxon>
        <taxon>Enterobacterales</taxon>
        <taxon>Enterobacteriaceae</taxon>
        <taxon>Shigella</taxon>
    </lineage>
</organism>
<dbReference type="AntiFam" id="ANF00012">
    <property type="entry name" value="tRNA translation"/>
</dbReference>
<gene>
    <name evidence="1" type="ordered locus">SBO_0532</name>
</gene>
<dbReference type="EMBL" id="CP000036">
    <property type="protein sequence ID" value="ABB65227.1"/>
    <property type="molecule type" value="Genomic_DNA"/>
</dbReference>
<protein>
    <submittedName>
        <fullName evidence="1">Uncharacterized protein</fullName>
    </submittedName>
</protein>
<dbReference type="KEGG" id="sbo:SBO_0532"/>
<evidence type="ECO:0000313" key="1">
    <source>
        <dbReference type="EMBL" id="ABB65227.1"/>
    </source>
</evidence>
<reference evidence="1 2" key="1">
    <citation type="journal article" date="2005" name="Nucleic Acids Res.">
        <title>Genome dynamics and diversity of Shigella species, the etiologic agents of bacillary dysentery.</title>
        <authorList>
            <person name="Yang F."/>
            <person name="Yang J."/>
            <person name="Zhang X."/>
            <person name="Chen L."/>
            <person name="Jiang Y."/>
            <person name="Yan Y."/>
            <person name="Tang X."/>
            <person name="Wang J."/>
            <person name="Xiong Z."/>
            <person name="Dong J."/>
            <person name="Xue Y."/>
            <person name="Zhu Y."/>
            <person name="Xu X."/>
            <person name="Sun L."/>
            <person name="Chen S."/>
            <person name="Nie H."/>
            <person name="Peng J."/>
            <person name="Xu J."/>
            <person name="Wang Y."/>
            <person name="Yuan Z."/>
            <person name="Wen Y."/>
            <person name="Yao Z."/>
            <person name="Shen Y."/>
            <person name="Qiang B."/>
            <person name="Hou Y."/>
            <person name="Yu J."/>
            <person name="Jin Q."/>
        </authorList>
    </citation>
    <scope>NUCLEOTIDE SEQUENCE [LARGE SCALE GENOMIC DNA]</scope>
    <source>
        <strain evidence="1 2">Sb227</strain>
    </source>
</reference>
<dbReference type="Proteomes" id="UP000007067">
    <property type="component" value="Chromosome"/>
</dbReference>
<evidence type="ECO:0000313" key="2">
    <source>
        <dbReference type="Proteomes" id="UP000007067"/>
    </source>
</evidence>
<dbReference type="AlphaFoldDB" id="Q324N1"/>
<name>Q324N1_SHIBS</name>
<dbReference type="HOGENOM" id="CLU_3309634_0_0_6"/>